<keyword evidence="5" id="KW-1185">Reference proteome</keyword>
<reference evidence="2 4" key="2">
    <citation type="submission" date="2018-11" db="EMBL/GenBank/DDBJ databases">
        <authorList>
            <consortium name="Pathogen Informatics"/>
        </authorList>
    </citation>
    <scope>NUCLEOTIDE SEQUENCE [LARGE SCALE GENOMIC DNA]</scope>
</reference>
<dbReference type="Proteomes" id="UP000274504">
    <property type="component" value="Unassembled WGS sequence"/>
</dbReference>
<organism evidence="6">
    <name type="scientific">Hymenolepis diminuta</name>
    <name type="common">Rat tapeworm</name>
    <dbReference type="NCBI Taxonomy" id="6216"/>
    <lineage>
        <taxon>Eukaryota</taxon>
        <taxon>Metazoa</taxon>
        <taxon>Spiralia</taxon>
        <taxon>Lophotrochozoa</taxon>
        <taxon>Platyhelminthes</taxon>
        <taxon>Cestoda</taxon>
        <taxon>Eucestoda</taxon>
        <taxon>Cyclophyllidea</taxon>
        <taxon>Hymenolepididae</taxon>
        <taxon>Hymenolepis</taxon>
    </lineage>
</organism>
<name>A0A0R3SEL9_HYMDI</name>
<protein>
    <submittedName>
        <fullName evidence="6">Protein BCP1</fullName>
    </submittedName>
</protein>
<dbReference type="InterPro" id="IPR025602">
    <property type="entry name" value="BCP1_family"/>
</dbReference>
<accession>A0A0R3SEL9</accession>
<dbReference type="STRING" id="6216.A0A0R3SEL9"/>
<proteinExistence type="inferred from homology"/>
<gene>
    <name evidence="2" type="ORF">HDID_LOCUS3222</name>
    <name evidence="3" type="ORF">WMSIL1_LOCUS10304</name>
</gene>
<comment type="similarity">
    <text evidence="1">Belongs to the BCP1 family.</text>
</comment>
<evidence type="ECO:0000313" key="4">
    <source>
        <dbReference type="Proteomes" id="UP000274504"/>
    </source>
</evidence>
<dbReference type="GO" id="GO:0005634">
    <property type="term" value="C:nucleus"/>
    <property type="evidence" value="ECO:0007669"/>
    <property type="project" value="TreeGrafter"/>
</dbReference>
<evidence type="ECO:0000313" key="5">
    <source>
        <dbReference type="Proteomes" id="UP000321570"/>
    </source>
</evidence>
<dbReference type="Proteomes" id="UP000321570">
    <property type="component" value="Unassembled WGS sequence"/>
</dbReference>
<dbReference type="PANTHER" id="PTHR13261:SF0">
    <property type="entry name" value="BRCA2 AND CDKN1A-INTERACTING PROTEIN"/>
    <property type="match status" value="1"/>
</dbReference>
<sequence>MSAKRSKRDDKESEDVFINLELEGFAPEEEDRDGIIQMLKQLLPKTANLRLGGLADYIISREKIGTVVKYSDYEAEADDDEDIVFSITSLINLFEPAISQHPDIADLRKFLETFVSSSKPSNSDTGKIVKVLTGASSEKPALLVNERYVNLPAEVAEKSVSALLDEINGLPENEKPTHIIVLTRAIKSPGSSELIYIQPEMENVRKFALAISETNVTTPTVDDEDETVTFVTMVINVPSLPEIVDNITSSST</sequence>
<dbReference type="AlphaFoldDB" id="A0A0R3SEL9"/>
<reference evidence="3 5" key="3">
    <citation type="submission" date="2019-07" db="EMBL/GenBank/DDBJ databases">
        <authorList>
            <person name="Jastrzebski P J."/>
            <person name="Paukszto L."/>
            <person name="Jastrzebski P J."/>
        </authorList>
    </citation>
    <scope>NUCLEOTIDE SEQUENCE [LARGE SCALE GENOMIC DNA]</scope>
    <source>
        <strain evidence="3 5">WMS-il1</strain>
    </source>
</reference>
<evidence type="ECO:0000313" key="2">
    <source>
        <dbReference type="EMBL" id="VDL28979.1"/>
    </source>
</evidence>
<dbReference type="PANTHER" id="PTHR13261">
    <property type="entry name" value="BRCA2 AND CDKN1A INTERACTING PROTEIN"/>
    <property type="match status" value="1"/>
</dbReference>
<evidence type="ECO:0000313" key="6">
    <source>
        <dbReference type="WBParaSite" id="HDID_0000322401-mRNA-1"/>
    </source>
</evidence>
<reference evidence="6" key="1">
    <citation type="submission" date="2017-02" db="UniProtKB">
        <authorList>
            <consortium name="WormBaseParasite"/>
        </authorList>
    </citation>
    <scope>IDENTIFICATION</scope>
</reference>
<dbReference type="Pfam" id="PF13862">
    <property type="entry name" value="BCCIP"/>
    <property type="match status" value="1"/>
</dbReference>
<evidence type="ECO:0000313" key="3">
    <source>
        <dbReference type="EMBL" id="VUZ51453.1"/>
    </source>
</evidence>
<dbReference type="WBParaSite" id="HDID_0000322401-mRNA-1">
    <property type="protein sequence ID" value="HDID_0000322401-mRNA-1"/>
    <property type="gene ID" value="HDID_0000322401"/>
</dbReference>
<evidence type="ECO:0000256" key="1">
    <source>
        <dbReference type="ARBA" id="ARBA00006781"/>
    </source>
</evidence>
<dbReference type="OrthoDB" id="27543at2759"/>
<dbReference type="EMBL" id="CABIJS010000444">
    <property type="protein sequence ID" value="VUZ51453.1"/>
    <property type="molecule type" value="Genomic_DNA"/>
</dbReference>
<dbReference type="EMBL" id="UYSG01000931">
    <property type="protein sequence ID" value="VDL28979.1"/>
    <property type="molecule type" value="Genomic_DNA"/>
</dbReference>